<dbReference type="InterPro" id="IPR000415">
    <property type="entry name" value="Nitroreductase-like"/>
</dbReference>
<comment type="similarity">
    <text evidence="1">Belongs to the nitroreductase family.</text>
</comment>
<dbReference type="InterPro" id="IPR029479">
    <property type="entry name" value="Nitroreductase"/>
</dbReference>
<dbReference type="Pfam" id="PF00881">
    <property type="entry name" value="Nitroreductase"/>
    <property type="match status" value="2"/>
</dbReference>
<name>A0ABT2RQK1_9FIRM</name>
<organism evidence="4 5">
    <name type="scientific">Dorea acetigenes</name>
    <dbReference type="NCBI Taxonomy" id="2981787"/>
    <lineage>
        <taxon>Bacteria</taxon>
        <taxon>Bacillati</taxon>
        <taxon>Bacillota</taxon>
        <taxon>Clostridia</taxon>
        <taxon>Lachnospirales</taxon>
        <taxon>Lachnospiraceae</taxon>
        <taxon>Dorea</taxon>
    </lineage>
</organism>
<dbReference type="EMBL" id="JAOQJU010000025">
    <property type="protein sequence ID" value="MCU6687705.1"/>
    <property type="molecule type" value="Genomic_DNA"/>
</dbReference>
<dbReference type="Proteomes" id="UP001652431">
    <property type="component" value="Unassembled WGS sequence"/>
</dbReference>
<evidence type="ECO:0000313" key="4">
    <source>
        <dbReference type="EMBL" id="MCU6687705.1"/>
    </source>
</evidence>
<dbReference type="PANTHER" id="PTHR43673:SF10">
    <property type="entry name" value="NADH DEHYDROGENASE_NAD(P)H NITROREDUCTASE XCC3605-RELATED"/>
    <property type="match status" value="1"/>
</dbReference>
<proteinExistence type="inferred from homology"/>
<evidence type="ECO:0000256" key="1">
    <source>
        <dbReference type="ARBA" id="ARBA00007118"/>
    </source>
</evidence>
<dbReference type="RefSeq" id="WP_158371482.1">
    <property type="nucleotide sequence ID" value="NZ_JAOQJU010000025.1"/>
</dbReference>
<accession>A0ABT2RQK1</accession>
<feature type="domain" description="Nitroreductase" evidence="3">
    <location>
        <begin position="8"/>
        <end position="60"/>
    </location>
</feature>
<reference evidence="4 5" key="1">
    <citation type="journal article" date="2021" name="ISME Commun">
        <title>Automated analysis of genomic sequences facilitates high-throughput and comprehensive description of bacteria.</title>
        <authorList>
            <person name="Hitch T.C.A."/>
        </authorList>
    </citation>
    <scope>NUCLEOTIDE SEQUENCE [LARGE SCALE GENOMIC DNA]</scope>
    <source>
        <strain evidence="4 5">Sanger_03</strain>
    </source>
</reference>
<protein>
    <submittedName>
        <fullName evidence="4">Nitroreductase family protein</fullName>
    </submittedName>
</protein>
<feature type="domain" description="Nitroreductase" evidence="3">
    <location>
        <begin position="65"/>
        <end position="156"/>
    </location>
</feature>
<dbReference type="Gene3D" id="3.40.109.10">
    <property type="entry name" value="NADH Oxidase"/>
    <property type="match status" value="1"/>
</dbReference>
<keyword evidence="5" id="KW-1185">Reference proteome</keyword>
<dbReference type="PANTHER" id="PTHR43673">
    <property type="entry name" value="NAD(P)H NITROREDUCTASE YDGI-RELATED"/>
    <property type="match status" value="1"/>
</dbReference>
<evidence type="ECO:0000259" key="3">
    <source>
        <dbReference type="Pfam" id="PF00881"/>
    </source>
</evidence>
<gene>
    <name evidence="4" type="ORF">OCV99_14430</name>
</gene>
<keyword evidence="2" id="KW-0560">Oxidoreductase</keyword>
<dbReference type="SUPFAM" id="SSF55469">
    <property type="entry name" value="FMN-dependent nitroreductase-like"/>
    <property type="match status" value="1"/>
</dbReference>
<sequence length="177" mass="19830">MELQACLENRRSIRQYKDTPVSREVIKELIEAAILAPSWKNSQVSRYYVADGEKKAQLAECLPDFNQKNVKDAPVLIVSAVVKGRSGFERDGSYSTHLKEGFQYFDNGLQVANLCLKAKELGLGTLVMGLYDEAAIREFFHIDDTQEIVSVISVGYPDIDPVKPKRKAAEEITVFAD</sequence>
<comment type="caution">
    <text evidence="4">The sequence shown here is derived from an EMBL/GenBank/DDBJ whole genome shotgun (WGS) entry which is preliminary data.</text>
</comment>
<evidence type="ECO:0000256" key="2">
    <source>
        <dbReference type="ARBA" id="ARBA00023002"/>
    </source>
</evidence>
<evidence type="ECO:0000313" key="5">
    <source>
        <dbReference type="Proteomes" id="UP001652431"/>
    </source>
</evidence>